<dbReference type="GO" id="GO:0000287">
    <property type="term" value="F:magnesium ion binding"/>
    <property type="evidence" value="ECO:0007669"/>
    <property type="project" value="UniProtKB-UniRule"/>
</dbReference>
<dbReference type="EC" id="2.7.4.16" evidence="2"/>
<feature type="binding site" evidence="2">
    <location>
        <position position="75"/>
    </location>
    <ligand>
        <name>Mg(2+)</name>
        <dbReference type="ChEBI" id="CHEBI:18420"/>
        <label>4</label>
    </ligand>
</feature>
<keyword evidence="2" id="KW-0067">ATP-binding</keyword>
<evidence type="ECO:0000313" key="5">
    <source>
        <dbReference type="EMBL" id="CAB0151576.1"/>
    </source>
</evidence>
<feature type="domain" description="PurM-like N-terminal" evidence="3">
    <location>
        <begin position="28"/>
        <end position="138"/>
    </location>
</feature>
<keyword evidence="1 2" id="KW-0784">Thiamine biosynthesis</keyword>
<evidence type="ECO:0000259" key="3">
    <source>
        <dbReference type="Pfam" id="PF00586"/>
    </source>
</evidence>
<dbReference type="UniPathway" id="UPA00060">
    <property type="reaction ID" value="UER00142"/>
</dbReference>
<feature type="binding site" evidence="2">
    <location>
        <position position="54"/>
    </location>
    <ligand>
        <name>substrate</name>
    </ligand>
</feature>
<dbReference type="Pfam" id="PF02769">
    <property type="entry name" value="AIRS_C"/>
    <property type="match status" value="1"/>
</dbReference>
<dbReference type="AlphaFoldDB" id="A0A776EHW0"/>
<name>A0A776EHW0_9GAMM</name>
<feature type="binding site" evidence="2">
    <location>
        <position position="47"/>
    </location>
    <ligand>
        <name>Mg(2+)</name>
        <dbReference type="ChEBI" id="CHEBI:18420"/>
        <label>1</label>
    </ligand>
</feature>
<feature type="binding site" evidence="2">
    <location>
        <position position="213"/>
    </location>
    <ligand>
        <name>ATP</name>
        <dbReference type="ChEBI" id="CHEBI:30616"/>
    </ligand>
</feature>
<accession>A0A776EHW0</accession>
<keyword evidence="2" id="KW-0460">Magnesium</keyword>
<comment type="function">
    <text evidence="2">Catalyzes the ATP-dependent phosphorylation of thiamine-monophosphate (TMP) to form thiamine-pyrophosphate (TPP), the active form of vitamin B1.</text>
</comment>
<feature type="binding site" evidence="2">
    <location>
        <position position="320"/>
    </location>
    <ligand>
        <name>substrate</name>
    </ligand>
</feature>
<dbReference type="SUPFAM" id="SSF56042">
    <property type="entry name" value="PurM C-terminal domain-like"/>
    <property type="match status" value="1"/>
</dbReference>
<dbReference type="SUPFAM" id="SSF55326">
    <property type="entry name" value="PurM N-terminal domain-like"/>
    <property type="match status" value="1"/>
</dbReference>
<dbReference type="InterPro" id="IPR036921">
    <property type="entry name" value="PurM-like_N_sf"/>
</dbReference>
<dbReference type="CDD" id="cd02194">
    <property type="entry name" value="ThiL"/>
    <property type="match status" value="1"/>
</dbReference>
<feature type="domain" description="PurM-like C-terminal" evidence="4">
    <location>
        <begin position="150"/>
        <end position="298"/>
    </location>
</feature>
<evidence type="ECO:0000256" key="1">
    <source>
        <dbReference type="ARBA" id="ARBA00022977"/>
    </source>
</evidence>
<dbReference type="HAMAP" id="MF_02128">
    <property type="entry name" value="TMP_kinase"/>
    <property type="match status" value="1"/>
</dbReference>
<sequence length="324" mass="35019">MAFGEFDLIDNYFTHRWPQRDDVVLGVGDDGAVLALPQGAELVVATDTMVSGVHFDEQTPARAIAHKVAAVNLSDLAAMGAEPAWLSLALTLPEADQDWLNGFSHGLKEICDYYGCQLIGGDTTKGPLTVTVTAHGFVPAGTALRRDGAKPGDWLFVSGCIGDAGLALAVQQQRTTISDAHYRRVLERLYFPSPRVALGQNLREIASSAIDISDGLVADLKHILKASNVGARVDVDELPLSLAMTESVAADAAIDYALSSGDDYELCFTVPESRRGVFDTVLAHHPAKPICIGRITNEANTLTLLRNDEPWFSQREREGYDHFS</sequence>
<feature type="binding site" evidence="2">
    <location>
        <position position="122"/>
    </location>
    <ligand>
        <name>Mg(2+)</name>
        <dbReference type="ChEBI" id="CHEBI:18420"/>
        <label>1</label>
    </ligand>
</feature>
<keyword evidence="2 5" id="KW-0808">Transferase</keyword>
<keyword evidence="2" id="KW-0547">Nucleotide-binding</keyword>
<dbReference type="GO" id="GO:0005524">
    <property type="term" value="F:ATP binding"/>
    <property type="evidence" value="ECO:0007669"/>
    <property type="project" value="UniProtKB-UniRule"/>
</dbReference>
<feature type="binding site" evidence="2">
    <location>
        <position position="30"/>
    </location>
    <ligand>
        <name>Mg(2+)</name>
        <dbReference type="ChEBI" id="CHEBI:18420"/>
        <label>3</label>
    </ligand>
</feature>
<dbReference type="PANTHER" id="PTHR30270">
    <property type="entry name" value="THIAMINE-MONOPHOSPHATE KINASE"/>
    <property type="match status" value="1"/>
</dbReference>
<feature type="binding site" evidence="2">
    <location>
        <begin position="121"/>
        <end position="122"/>
    </location>
    <ligand>
        <name>ATP</name>
        <dbReference type="ChEBI" id="CHEBI:30616"/>
    </ligand>
</feature>
<dbReference type="GO" id="GO:0009228">
    <property type="term" value="P:thiamine biosynthetic process"/>
    <property type="evidence" value="ECO:0007669"/>
    <property type="project" value="UniProtKB-KW"/>
</dbReference>
<feature type="binding site" evidence="2">
    <location>
        <position position="214"/>
    </location>
    <ligand>
        <name>Mg(2+)</name>
        <dbReference type="ChEBI" id="CHEBI:18420"/>
        <label>5</label>
    </ligand>
</feature>
<comment type="pathway">
    <text evidence="2">Cofactor biosynthesis; thiamine diphosphate biosynthesis; thiamine diphosphate from thiamine phosphate: step 1/1.</text>
</comment>
<comment type="similarity">
    <text evidence="2">Belongs to the thiamine-monophosphate kinase family.</text>
</comment>
<dbReference type="InterPro" id="IPR006283">
    <property type="entry name" value="ThiL-like"/>
</dbReference>
<feature type="binding site" evidence="2">
    <location>
        <position position="46"/>
    </location>
    <ligand>
        <name>Mg(2+)</name>
        <dbReference type="ChEBI" id="CHEBI:18420"/>
        <label>1</label>
    </ligand>
</feature>
<evidence type="ECO:0000313" key="6">
    <source>
        <dbReference type="Proteomes" id="UP000481517"/>
    </source>
</evidence>
<keyword evidence="2" id="KW-0479">Metal-binding</keyword>
<dbReference type="Gene3D" id="3.30.1330.10">
    <property type="entry name" value="PurM-like, N-terminal domain"/>
    <property type="match status" value="1"/>
</dbReference>
<dbReference type="EMBL" id="CADCXY010000005">
    <property type="protein sequence ID" value="CAB0151576.1"/>
    <property type="molecule type" value="Genomic_DNA"/>
</dbReference>
<dbReference type="InterPro" id="IPR010918">
    <property type="entry name" value="PurM-like_C_dom"/>
</dbReference>
<protein>
    <recommendedName>
        <fullName evidence="2">Thiamine-monophosphate kinase</fullName>
        <shortName evidence="2">TMP kinase</shortName>
        <shortName evidence="2">Thiamine-phosphate kinase</shortName>
        <ecNumber evidence="2">2.7.4.16</ecNumber>
    </recommendedName>
</protein>
<proteinExistence type="inferred from homology"/>
<feature type="binding site" evidence="2">
    <location>
        <position position="75"/>
    </location>
    <ligand>
        <name>Mg(2+)</name>
        <dbReference type="ChEBI" id="CHEBI:18420"/>
        <label>3</label>
    </ligand>
</feature>
<feature type="binding site" evidence="2">
    <location>
        <position position="75"/>
    </location>
    <ligand>
        <name>Mg(2+)</name>
        <dbReference type="ChEBI" id="CHEBI:18420"/>
        <label>2</label>
    </ligand>
</feature>
<keyword evidence="6" id="KW-1185">Reference proteome</keyword>
<dbReference type="GO" id="GO:0009030">
    <property type="term" value="F:thiamine-phosphate kinase activity"/>
    <property type="evidence" value="ECO:0007669"/>
    <property type="project" value="UniProtKB-UniRule"/>
</dbReference>
<feature type="binding site" evidence="2">
    <location>
        <position position="146"/>
    </location>
    <ligand>
        <name>ATP</name>
        <dbReference type="ChEBI" id="CHEBI:30616"/>
    </ligand>
</feature>
<feature type="binding site" evidence="2">
    <location>
        <position position="211"/>
    </location>
    <ligand>
        <name>Mg(2+)</name>
        <dbReference type="ChEBI" id="CHEBI:18420"/>
        <label>3</label>
    </ligand>
</feature>
<reference evidence="5 6" key="1">
    <citation type="submission" date="2020-02" db="EMBL/GenBank/DDBJ databases">
        <authorList>
            <person name="Rodrigo-Torres L."/>
            <person name="Arahal R. D."/>
            <person name="Lucena T."/>
        </authorList>
    </citation>
    <scope>NUCLEOTIDE SEQUENCE [LARGE SCALE GENOMIC DNA]</scope>
    <source>
        <strain evidence="5 6">CECT 9734</strain>
    </source>
</reference>
<comment type="catalytic activity">
    <reaction evidence="2">
        <text>thiamine phosphate + ATP = thiamine diphosphate + ADP</text>
        <dbReference type="Rhea" id="RHEA:15913"/>
        <dbReference type="ChEBI" id="CHEBI:30616"/>
        <dbReference type="ChEBI" id="CHEBI:37575"/>
        <dbReference type="ChEBI" id="CHEBI:58937"/>
        <dbReference type="ChEBI" id="CHEBI:456216"/>
        <dbReference type="EC" id="2.7.4.16"/>
    </reaction>
</comment>
<evidence type="ECO:0000259" key="4">
    <source>
        <dbReference type="Pfam" id="PF02769"/>
    </source>
</evidence>
<evidence type="ECO:0000256" key="2">
    <source>
        <dbReference type="HAMAP-Rule" id="MF_02128"/>
    </source>
</evidence>
<dbReference type="Proteomes" id="UP000481517">
    <property type="component" value="Unassembled WGS sequence"/>
</dbReference>
<dbReference type="NCBIfam" id="TIGR01379">
    <property type="entry name" value="thiL"/>
    <property type="match status" value="1"/>
</dbReference>
<dbReference type="PIRSF" id="PIRSF005303">
    <property type="entry name" value="Thiam_monoph_kin"/>
    <property type="match status" value="1"/>
</dbReference>
<dbReference type="Gene3D" id="3.90.650.10">
    <property type="entry name" value="PurM-like C-terminal domain"/>
    <property type="match status" value="1"/>
</dbReference>
<organism evidence="5 6">
    <name type="scientific">Pseudidiomarina piscicola</name>
    <dbReference type="NCBI Taxonomy" id="2614830"/>
    <lineage>
        <taxon>Bacteria</taxon>
        <taxon>Pseudomonadati</taxon>
        <taxon>Pseudomonadota</taxon>
        <taxon>Gammaproteobacteria</taxon>
        <taxon>Alteromonadales</taxon>
        <taxon>Idiomarinaceae</taxon>
        <taxon>Pseudidiomarina</taxon>
    </lineage>
</organism>
<comment type="miscellaneous">
    <text evidence="2">Reaction mechanism of ThiL seems to utilize a direct, inline transfer of the gamma-phosphate of ATP to TMP rather than a phosphorylated enzyme intermediate.</text>
</comment>
<feature type="binding site" evidence="2">
    <location>
        <position position="30"/>
    </location>
    <ligand>
        <name>Mg(2+)</name>
        <dbReference type="ChEBI" id="CHEBI:18420"/>
        <label>4</label>
    </ligand>
</feature>
<dbReference type="Pfam" id="PF00586">
    <property type="entry name" value="AIRS"/>
    <property type="match status" value="1"/>
</dbReference>
<gene>
    <name evidence="2 5" type="primary">thiL</name>
    <name evidence="5" type="ORF">PSI9734_01950</name>
</gene>
<comment type="caution">
    <text evidence="2">Lacks conserved residue(s) required for the propagation of feature annotation.</text>
</comment>
<feature type="binding site" evidence="2">
    <location>
        <position position="47"/>
    </location>
    <ligand>
        <name>Mg(2+)</name>
        <dbReference type="ChEBI" id="CHEBI:18420"/>
        <label>2</label>
    </ligand>
</feature>
<dbReference type="PANTHER" id="PTHR30270:SF0">
    <property type="entry name" value="THIAMINE-MONOPHOSPHATE KINASE"/>
    <property type="match status" value="1"/>
</dbReference>
<keyword evidence="2 5" id="KW-0418">Kinase</keyword>
<dbReference type="GO" id="GO:0009229">
    <property type="term" value="P:thiamine diphosphate biosynthetic process"/>
    <property type="evidence" value="ECO:0007669"/>
    <property type="project" value="UniProtKB-UniRule"/>
</dbReference>
<dbReference type="InterPro" id="IPR036676">
    <property type="entry name" value="PurM-like_C_sf"/>
</dbReference>
<dbReference type="InterPro" id="IPR016188">
    <property type="entry name" value="PurM-like_N"/>
</dbReference>
<dbReference type="RefSeq" id="WP_173920951.1">
    <property type="nucleotide sequence ID" value="NZ_CADCXY010000005.1"/>
</dbReference>
<feature type="binding site" evidence="2">
    <location>
        <position position="262"/>
    </location>
    <ligand>
        <name>substrate</name>
    </ligand>
</feature>